<dbReference type="Pfam" id="PF25601">
    <property type="entry name" value="AAA_lid_14"/>
    <property type="match status" value="1"/>
</dbReference>
<dbReference type="CDD" id="cd00156">
    <property type="entry name" value="REC"/>
    <property type="match status" value="1"/>
</dbReference>
<feature type="modified residue" description="4-aspartylphosphate" evidence="6">
    <location>
        <position position="64"/>
    </location>
</feature>
<dbReference type="EMBL" id="JAOBTW010000013">
    <property type="protein sequence ID" value="MDZ7282860.1"/>
    <property type="molecule type" value="Genomic_DNA"/>
</dbReference>
<keyword evidence="10" id="KW-1185">Reference proteome</keyword>
<evidence type="ECO:0000256" key="2">
    <source>
        <dbReference type="ARBA" id="ARBA00022840"/>
    </source>
</evidence>
<evidence type="ECO:0000256" key="3">
    <source>
        <dbReference type="ARBA" id="ARBA00023012"/>
    </source>
</evidence>
<feature type="domain" description="Response regulatory" evidence="8">
    <location>
        <begin position="15"/>
        <end position="134"/>
    </location>
</feature>
<comment type="caution">
    <text evidence="9">The sequence shown here is derived from an EMBL/GenBank/DDBJ whole genome shotgun (WGS) entry which is preliminary data.</text>
</comment>
<evidence type="ECO:0000259" key="7">
    <source>
        <dbReference type="PROSITE" id="PS50045"/>
    </source>
</evidence>
<evidence type="ECO:0000256" key="1">
    <source>
        <dbReference type="ARBA" id="ARBA00022741"/>
    </source>
</evidence>
<evidence type="ECO:0000259" key="8">
    <source>
        <dbReference type="PROSITE" id="PS50110"/>
    </source>
</evidence>
<dbReference type="InterPro" id="IPR002197">
    <property type="entry name" value="HTH_Fis"/>
</dbReference>
<keyword evidence="6" id="KW-0597">Phosphoprotein</keyword>
<evidence type="ECO:0000313" key="9">
    <source>
        <dbReference type="EMBL" id="MDZ7282860.1"/>
    </source>
</evidence>
<dbReference type="InterPro" id="IPR011006">
    <property type="entry name" value="CheY-like_superfamily"/>
</dbReference>
<name>A0ABU5LSE9_9SPHN</name>
<dbReference type="SUPFAM" id="SSF52540">
    <property type="entry name" value="P-loop containing nucleoside triphosphate hydrolases"/>
    <property type="match status" value="1"/>
</dbReference>
<keyword evidence="1" id="KW-0547">Nucleotide-binding</keyword>
<dbReference type="PROSITE" id="PS50045">
    <property type="entry name" value="SIGMA54_INTERACT_4"/>
    <property type="match status" value="1"/>
</dbReference>
<evidence type="ECO:0000256" key="4">
    <source>
        <dbReference type="ARBA" id="ARBA00023015"/>
    </source>
</evidence>
<dbReference type="RefSeq" id="WP_322539703.1">
    <property type="nucleotide sequence ID" value="NZ_JAOBTW010000013.1"/>
</dbReference>
<keyword evidence="3" id="KW-0902">Two-component regulatory system</keyword>
<dbReference type="Proteomes" id="UP001292182">
    <property type="component" value="Unassembled WGS sequence"/>
</dbReference>
<organism evidence="9 10">
    <name type="scientific">Sphingomonas sanguinis</name>
    <dbReference type="NCBI Taxonomy" id="33051"/>
    <lineage>
        <taxon>Bacteria</taxon>
        <taxon>Pseudomonadati</taxon>
        <taxon>Pseudomonadota</taxon>
        <taxon>Alphaproteobacteria</taxon>
        <taxon>Sphingomonadales</taxon>
        <taxon>Sphingomonadaceae</taxon>
        <taxon>Sphingomonas</taxon>
    </lineage>
</organism>
<dbReference type="PANTHER" id="PTHR32071:SF57">
    <property type="entry name" value="C4-DICARBOXYLATE TRANSPORT TRANSCRIPTIONAL REGULATORY PROTEIN DCTD"/>
    <property type="match status" value="1"/>
</dbReference>
<dbReference type="Pfam" id="PF02954">
    <property type="entry name" value="HTH_8"/>
    <property type="match status" value="1"/>
</dbReference>
<dbReference type="Gene3D" id="1.10.8.60">
    <property type="match status" value="1"/>
</dbReference>
<keyword evidence="2" id="KW-0067">ATP-binding</keyword>
<reference evidence="10" key="1">
    <citation type="submission" date="2023-07" db="EMBL/GenBank/DDBJ databases">
        <title>Whole genome sequence analysis of rice epiphytic Sphingomonas sanguinis OsEp_Plm_15B2.</title>
        <authorList>
            <person name="Sahu K.P."/>
            <person name="Asharani P."/>
            <person name="Reddy B."/>
            <person name="Kumar A."/>
        </authorList>
    </citation>
    <scope>NUCLEOTIDE SEQUENCE [LARGE SCALE GENOMIC DNA]</scope>
    <source>
        <strain evidence="10">OsEp_Plm_15B2</strain>
    </source>
</reference>
<dbReference type="SMART" id="SM00448">
    <property type="entry name" value="REC"/>
    <property type="match status" value="1"/>
</dbReference>
<dbReference type="InterPro" id="IPR002078">
    <property type="entry name" value="Sigma_54_int"/>
</dbReference>
<dbReference type="InterPro" id="IPR009057">
    <property type="entry name" value="Homeodomain-like_sf"/>
</dbReference>
<dbReference type="PANTHER" id="PTHR32071">
    <property type="entry name" value="TRANSCRIPTIONAL REGULATORY PROTEIN"/>
    <property type="match status" value="1"/>
</dbReference>
<dbReference type="PROSITE" id="PS50110">
    <property type="entry name" value="RESPONSE_REGULATORY"/>
    <property type="match status" value="1"/>
</dbReference>
<evidence type="ECO:0000256" key="5">
    <source>
        <dbReference type="ARBA" id="ARBA00023163"/>
    </source>
</evidence>
<keyword evidence="5" id="KW-0804">Transcription</keyword>
<dbReference type="Gene3D" id="3.40.50.300">
    <property type="entry name" value="P-loop containing nucleotide triphosphate hydrolases"/>
    <property type="match status" value="1"/>
</dbReference>
<evidence type="ECO:0000313" key="10">
    <source>
        <dbReference type="Proteomes" id="UP001292182"/>
    </source>
</evidence>
<evidence type="ECO:0000256" key="6">
    <source>
        <dbReference type="PROSITE-ProRule" id="PRU00169"/>
    </source>
</evidence>
<gene>
    <name evidence="9" type="ORF">N4G62_12560</name>
</gene>
<dbReference type="SUPFAM" id="SSF46689">
    <property type="entry name" value="Homeodomain-like"/>
    <property type="match status" value="1"/>
</dbReference>
<dbReference type="PRINTS" id="PR01590">
    <property type="entry name" value="HTHFIS"/>
</dbReference>
<accession>A0ABU5LSE9</accession>
<dbReference type="Gene3D" id="1.10.10.60">
    <property type="entry name" value="Homeodomain-like"/>
    <property type="match status" value="1"/>
</dbReference>
<dbReference type="Gene3D" id="3.40.50.2300">
    <property type="match status" value="1"/>
</dbReference>
<keyword evidence="4" id="KW-0805">Transcription regulation</keyword>
<dbReference type="SUPFAM" id="SSF52172">
    <property type="entry name" value="CheY-like"/>
    <property type="match status" value="1"/>
</dbReference>
<proteinExistence type="predicted"/>
<dbReference type="InterPro" id="IPR058031">
    <property type="entry name" value="AAA_lid_NorR"/>
</dbReference>
<dbReference type="InterPro" id="IPR001789">
    <property type="entry name" value="Sig_transdc_resp-reg_receiver"/>
</dbReference>
<feature type="domain" description="Sigma-54 factor interaction" evidence="7">
    <location>
        <begin position="153"/>
        <end position="338"/>
    </location>
</feature>
<dbReference type="Pfam" id="PF00158">
    <property type="entry name" value="Sigma54_activat"/>
    <property type="match status" value="1"/>
</dbReference>
<dbReference type="Pfam" id="PF00072">
    <property type="entry name" value="Response_reg"/>
    <property type="match status" value="1"/>
</dbReference>
<dbReference type="InterPro" id="IPR027417">
    <property type="entry name" value="P-loop_NTPase"/>
</dbReference>
<sequence length="412" mass="43831">MSAHGHPTGLSSGWEILLVEDDPVVARSTEILFRLAGHRLDIASDPGAAYSRLARRRYDAILLDMNFSAGCTNGQEGLGCIARMVADDPDARIIVITAHSGIRIAVAAMQAGARDFVTKPWRKDDLLAKCATVIGDRPTGETPPPRPIGGTMLLGESPEMAEVRAVVQRVGPTVANIAVTGRSGSGRTLTAMAVHAASTDAADPPIRIDLRDAEQWHGLTEARGTVLLRHADRLDMVAQARLLDRLPMGLRCISIADSLAPLSPALRRRLCTLEIAVPPLATRKGDAVILARHFAQTAGESFGRPRARLTPAAEAIVAATEWPDEVRGLAAAIERAVLLSDDGLIDAAAILPAPASTTLPETGPSAAFRLDDAEKLMIEVALKEHRHNISRAAAALGLSRGTLYRRMAQHGL</sequence>
<protein>
    <submittedName>
        <fullName evidence="9">Response regulator</fullName>
    </submittedName>
</protein>